<comment type="caution">
    <text evidence="8">The sequence shown here is derived from an EMBL/GenBank/DDBJ whole genome shotgun (WGS) entry which is preliminary data.</text>
</comment>
<feature type="transmembrane region" description="Helical" evidence="6">
    <location>
        <begin position="152"/>
        <end position="172"/>
    </location>
</feature>
<feature type="transmembrane region" description="Helical" evidence="6">
    <location>
        <begin position="77"/>
        <end position="95"/>
    </location>
</feature>
<dbReference type="SUPFAM" id="SSF103481">
    <property type="entry name" value="Multidrug resistance efflux transporter EmrE"/>
    <property type="match status" value="2"/>
</dbReference>
<evidence type="ECO:0000313" key="8">
    <source>
        <dbReference type="EMBL" id="MFC7581348.1"/>
    </source>
</evidence>
<comment type="similarity">
    <text evidence="2">Belongs to the EamA transporter family.</text>
</comment>
<reference evidence="9" key="1">
    <citation type="journal article" date="2019" name="Int. J. Syst. Evol. Microbiol.">
        <title>The Global Catalogue of Microorganisms (GCM) 10K type strain sequencing project: providing services to taxonomists for standard genome sequencing and annotation.</title>
        <authorList>
            <consortium name="The Broad Institute Genomics Platform"/>
            <consortium name="The Broad Institute Genome Sequencing Center for Infectious Disease"/>
            <person name="Wu L."/>
            <person name="Ma J."/>
        </authorList>
    </citation>
    <scope>NUCLEOTIDE SEQUENCE [LARGE SCALE GENOMIC DNA]</scope>
    <source>
        <strain evidence="9">CCUG 56698</strain>
    </source>
</reference>
<gene>
    <name evidence="8" type="ORF">ACFQWG_09095</name>
</gene>
<keyword evidence="3 6" id="KW-0812">Transmembrane</keyword>
<dbReference type="InterPro" id="IPR000620">
    <property type="entry name" value="EamA_dom"/>
</dbReference>
<proteinExistence type="inferred from homology"/>
<dbReference type="EMBL" id="JBHTEF010000001">
    <property type="protein sequence ID" value="MFC7581348.1"/>
    <property type="molecule type" value="Genomic_DNA"/>
</dbReference>
<organism evidence="8 9">
    <name type="scientific">Schaalia naturae</name>
    <dbReference type="NCBI Taxonomy" id="635203"/>
    <lineage>
        <taxon>Bacteria</taxon>
        <taxon>Bacillati</taxon>
        <taxon>Actinomycetota</taxon>
        <taxon>Actinomycetes</taxon>
        <taxon>Actinomycetales</taxon>
        <taxon>Actinomycetaceae</taxon>
        <taxon>Schaalia</taxon>
    </lineage>
</organism>
<keyword evidence="5 6" id="KW-0472">Membrane</keyword>
<dbReference type="Proteomes" id="UP001596527">
    <property type="component" value="Unassembled WGS sequence"/>
</dbReference>
<feature type="transmembrane region" description="Helical" evidence="6">
    <location>
        <begin position="129"/>
        <end position="146"/>
    </location>
</feature>
<comment type="subcellular location">
    <subcellularLocation>
        <location evidence="1">Membrane</location>
        <topology evidence="1">Multi-pass membrane protein</topology>
    </subcellularLocation>
</comment>
<feature type="transmembrane region" description="Helical" evidence="6">
    <location>
        <begin position="21"/>
        <end position="43"/>
    </location>
</feature>
<evidence type="ECO:0000259" key="7">
    <source>
        <dbReference type="Pfam" id="PF00892"/>
    </source>
</evidence>
<feature type="transmembrane region" description="Helical" evidence="6">
    <location>
        <begin position="245"/>
        <end position="265"/>
    </location>
</feature>
<evidence type="ECO:0000313" key="9">
    <source>
        <dbReference type="Proteomes" id="UP001596527"/>
    </source>
</evidence>
<evidence type="ECO:0000256" key="6">
    <source>
        <dbReference type="SAM" id="Phobius"/>
    </source>
</evidence>
<evidence type="ECO:0000256" key="1">
    <source>
        <dbReference type="ARBA" id="ARBA00004141"/>
    </source>
</evidence>
<feature type="transmembrane region" description="Helical" evidence="6">
    <location>
        <begin position="101"/>
        <end position="120"/>
    </location>
</feature>
<dbReference type="InterPro" id="IPR037185">
    <property type="entry name" value="EmrE-like"/>
</dbReference>
<feature type="transmembrane region" description="Helical" evidence="6">
    <location>
        <begin position="184"/>
        <end position="203"/>
    </location>
</feature>
<dbReference type="InterPro" id="IPR050638">
    <property type="entry name" value="AA-Vitamin_Transporters"/>
</dbReference>
<dbReference type="Pfam" id="PF00892">
    <property type="entry name" value="EamA"/>
    <property type="match status" value="1"/>
</dbReference>
<evidence type="ECO:0000256" key="4">
    <source>
        <dbReference type="ARBA" id="ARBA00022989"/>
    </source>
</evidence>
<dbReference type="RefSeq" id="WP_380974597.1">
    <property type="nucleotide sequence ID" value="NZ_JBHTEF010000001.1"/>
</dbReference>
<feature type="transmembrane region" description="Helical" evidence="6">
    <location>
        <begin position="49"/>
        <end position="65"/>
    </location>
</feature>
<evidence type="ECO:0000256" key="3">
    <source>
        <dbReference type="ARBA" id="ARBA00022692"/>
    </source>
</evidence>
<dbReference type="PANTHER" id="PTHR32322:SF2">
    <property type="entry name" value="EAMA DOMAIN-CONTAINING PROTEIN"/>
    <property type="match status" value="1"/>
</dbReference>
<feature type="transmembrane region" description="Helical" evidence="6">
    <location>
        <begin position="271"/>
        <end position="288"/>
    </location>
</feature>
<evidence type="ECO:0000256" key="5">
    <source>
        <dbReference type="ARBA" id="ARBA00023136"/>
    </source>
</evidence>
<feature type="domain" description="EamA" evidence="7">
    <location>
        <begin position="156"/>
        <end position="288"/>
    </location>
</feature>
<keyword evidence="4 6" id="KW-1133">Transmembrane helix</keyword>
<sequence length="301" mass="30389">MASPSSPGGARAVVNRVPAPFFIVGSGLVQYIGAAVAVWLFTVMEPASVAWWRLAVGAVVLLAWRRPWRDGLTRRDLWASAVFGLALAAMNTAFYEAISRLPLGVAVSLEFLGPVAVAVWRGRGAGPRVAAALALAGVMAIGGLGLDLGAPGVGVGIAWVLGAAAMWAAYIVLGQRIAQERSGITNLALGCTTGSLVLAPLLAPGGAPALHSWQVALAVAAVGVLSTVLPLSLEALALSRLSASTFALLTALLPATSAVIGALMLHQLPGAWELVGLALVSVAVWLASRSGEDAASAGEGG</sequence>
<evidence type="ECO:0000256" key="2">
    <source>
        <dbReference type="ARBA" id="ARBA00007362"/>
    </source>
</evidence>
<name>A0ABW2SPQ8_9ACTO</name>
<dbReference type="PANTHER" id="PTHR32322">
    <property type="entry name" value="INNER MEMBRANE TRANSPORTER"/>
    <property type="match status" value="1"/>
</dbReference>
<accession>A0ABW2SPQ8</accession>
<protein>
    <submittedName>
        <fullName evidence="8">DMT family transporter</fullName>
    </submittedName>
</protein>
<feature type="transmembrane region" description="Helical" evidence="6">
    <location>
        <begin position="215"/>
        <end position="233"/>
    </location>
</feature>
<keyword evidence="9" id="KW-1185">Reference proteome</keyword>